<reference evidence="1 2" key="1">
    <citation type="submission" date="2020-08" db="EMBL/GenBank/DDBJ databases">
        <title>A Genomic Blueprint of the Chicken Gut Microbiome.</title>
        <authorList>
            <person name="Gilroy R."/>
            <person name="Ravi A."/>
            <person name="Getino M."/>
            <person name="Pursley I."/>
            <person name="Horton D.L."/>
            <person name="Alikhan N.-F."/>
            <person name="Baker D."/>
            <person name="Gharbi K."/>
            <person name="Hall N."/>
            <person name="Watson M."/>
            <person name="Adriaenssens E.M."/>
            <person name="Foster-Nyarko E."/>
            <person name="Jarju S."/>
            <person name="Secka A."/>
            <person name="Antonio M."/>
            <person name="Oren A."/>
            <person name="Chaudhuri R."/>
            <person name="La Ragione R.M."/>
            <person name="Hildebrand F."/>
            <person name="Pallen M.J."/>
        </authorList>
    </citation>
    <scope>NUCLEOTIDE SEQUENCE [LARGE SCALE GENOMIC DNA]</scope>
    <source>
        <strain evidence="1 2">Sa2BVA9</strain>
    </source>
</reference>
<gene>
    <name evidence="1" type="ORF">H9647_04615</name>
</gene>
<comment type="caution">
    <text evidence="1">The sequence shown here is derived from an EMBL/GenBank/DDBJ whole genome shotgun (WGS) entry which is preliminary data.</text>
</comment>
<keyword evidence="2" id="KW-1185">Reference proteome</keyword>
<dbReference type="Proteomes" id="UP000608071">
    <property type="component" value="Unassembled WGS sequence"/>
</dbReference>
<evidence type="ECO:0000313" key="2">
    <source>
        <dbReference type="Proteomes" id="UP000608071"/>
    </source>
</evidence>
<protein>
    <recommendedName>
        <fullName evidence="3">Ubiquitin-like domain-containing protein</fullName>
    </recommendedName>
</protein>
<dbReference type="EMBL" id="JACSQL010000001">
    <property type="protein sequence ID" value="MBD7967334.1"/>
    <property type="molecule type" value="Genomic_DNA"/>
</dbReference>
<evidence type="ECO:0000313" key="1">
    <source>
        <dbReference type="EMBL" id="MBD7967334.1"/>
    </source>
</evidence>
<name>A0ABR8SW63_9BACL</name>
<evidence type="ECO:0008006" key="3">
    <source>
        <dbReference type="Google" id="ProtNLM"/>
    </source>
</evidence>
<sequence>MILTVVQGRQGTEWLDLEVPDESTIQYVKSVLAVRIFNEPPQDHVQYIVEAKFPGSHWFVLPDTKLLSETGLREGSYVRLQKTFSTTDKEAPVIGKRLLFQTGSHT</sequence>
<proteinExistence type="predicted"/>
<accession>A0ABR8SW63</accession>
<organism evidence="1 2">
    <name type="scientific">Paenibacillus gallinarum</name>
    <dbReference type="NCBI Taxonomy" id="2762232"/>
    <lineage>
        <taxon>Bacteria</taxon>
        <taxon>Bacillati</taxon>
        <taxon>Bacillota</taxon>
        <taxon>Bacilli</taxon>
        <taxon>Bacillales</taxon>
        <taxon>Paenibacillaceae</taxon>
        <taxon>Paenibacillus</taxon>
    </lineage>
</organism>